<feature type="transmembrane region" description="Helical" evidence="1">
    <location>
        <begin position="9"/>
        <end position="28"/>
    </location>
</feature>
<dbReference type="AlphaFoldDB" id="A0A1I1G8K5"/>
<keyword evidence="3" id="KW-1185">Reference proteome</keyword>
<protein>
    <recommendedName>
        <fullName evidence="4">DUF2178 domain-containing protein</fullName>
    </recommendedName>
</protein>
<evidence type="ECO:0008006" key="4">
    <source>
        <dbReference type="Google" id="ProtNLM"/>
    </source>
</evidence>
<name>A0A1I1G8K5_9ACTN</name>
<evidence type="ECO:0000313" key="3">
    <source>
        <dbReference type="Proteomes" id="UP000198832"/>
    </source>
</evidence>
<evidence type="ECO:0000313" key="2">
    <source>
        <dbReference type="EMBL" id="SFC05470.1"/>
    </source>
</evidence>
<dbReference type="OrthoDB" id="3400927at2"/>
<keyword evidence="1" id="KW-0472">Membrane</keyword>
<feature type="transmembrane region" description="Helical" evidence="1">
    <location>
        <begin position="73"/>
        <end position="96"/>
    </location>
</feature>
<accession>A0A1I1G8K5</accession>
<feature type="transmembrane region" description="Helical" evidence="1">
    <location>
        <begin position="34"/>
        <end position="52"/>
    </location>
</feature>
<organism evidence="2 3">
    <name type="scientific">Nocardioides terrae</name>
    <dbReference type="NCBI Taxonomy" id="574651"/>
    <lineage>
        <taxon>Bacteria</taxon>
        <taxon>Bacillati</taxon>
        <taxon>Actinomycetota</taxon>
        <taxon>Actinomycetes</taxon>
        <taxon>Propionibacteriales</taxon>
        <taxon>Nocardioidaceae</taxon>
        <taxon>Nocardioides</taxon>
    </lineage>
</organism>
<reference evidence="2 3" key="1">
    <citation type="submission" date="2016-10" db="EMBL/GenBank/DDBJ databases">
        <authorList>
            <person name="de Groot N.N."/>
        </authorList>
    </citation>
    <scope>NUCLEOTIDE SEQUENCE [LARGE SCALE GENOMIC DNA]</scope>
    <source>
        <strain evidence="2 3">CGMCC 1.7056</strain>
    </source>
</reference>
<gene>
    <name evidence="2" type="ORF">SAMN04487968_103218</name>
</gene>
<dbReference type="STRING" id="574651.SAMN04487968_103218"/>
<proteinExistence type="predicted"/>
<keyword evidence="1" id="KW-0812">Transmembrane</keyword>
<dbReference type="RefSeq" id="WP_091121279.1">
    <property type="nucleotide sequence ID" value="NZ_FOLB01000003.1"/>
</dbReference>
<sequence>MRTPSTTELAVPAVAVGIGLVYLVTGLVGGQTRFGVGGLAVMVAFAGVLLLARRRSETVKGLLDRRDERINAIDLTATAVAGGVVLAALFVAFAISIARGGNGTPYDWLLGLGGLAYVAAVVVMRLRG</sequence>
<dbReference type="Proteomes" id="UP000198832">
    <property type="component" value="Unassembled WGS sequence"/>
</dbReference>
<dbReference type="EMBL" id="FOLB01000003">
    <property type="protein sequence ID" value="SFC05470.1"/>
    <property type="molecule type" value="Genomic_DNA"/>
</dbReference>
<evidence type="ECO:0000256" key="1">
    <source>
        <dbReference type="SAM" id="Phobius"/>
    </source>
</evidence>
<keyword evidence="1" id="KW-1133">Transmembrane helix</keyword>
<feature type="transmembrane region" description="Helical" evidence="1">
    <location>
        <begin position="108"/>
        <end position="126"/>
    </location>
</feature>